<dbReference type="InterPro" id="IPR036388">
    <property type="entry name" value="WH-like_DNA-bd_sf"/>
</dbReference>
<evidence type="ECO:0000256" key="3">
    <source>
        <dbReference type="ARBA" id="ARBA00023082"/>
    </source>
</evidence>
<evidence type="ECO:0000256" key="4">
    <source>
        <dbReference type="ARBA" id="ARBA00023163"/>
    </source>
</evidence>
<dbReference type="InterPro" id="IPR007627">
    <property type="entry name" value="RNA_pol_sigma70_r2"/>
</dbReference>
<dbReference type="InterPro" id="IPR013325">
    <property type="entry name" value="RNA_pol_sigma_r2"/>
</dbReference>
<evidence type="ECO:0000259" key="6">
    <source>
        <dbReference type="Pfam" id="PF04542"/>
    </source>
</evidence>
<sequence length="227" mass="25460">MNSQAFKLYNKDDSVTFLNFGAAGRTARDRAVADCSREQISALETAITENRPILVNWLRRKLGNDDSAEDLAQQVFLRAVNYAGTNEIAEPRALLFKIAANLVINEYRRRAMEAMHFVPLDDDAPANAFDATKAESQSPEFQLLHKQQLQLLKAAIDALPERQRTAFVMNRFEGKTYPDIAAVMQVSVSTIEKYMMEALRQLRDAAGRTPLSPGQTKPANPNDRDTK</sequence>
<evidence type="ECO:0000256" key="2">
    <source>
        <dbReference type="ARBA" id="ARBA00023015"/>
    </source>
</evidence>
<keyword evidence="3" id="KW-0731">Sigma factor</keyword>
<feature type="region of interest" description="Disordered" evidence="5">
    <location>
        <begin position="205"/>
        <end position="227"/>
    </location>
</feature>
<name>A0AAF0BJK0_9PROT</name>
<gene>
    <name evidence="8" type="ORF">PH603_11725</name>
</gene>
<evidence type="ECO:0000313" key="9">
    <source>
        <dbReference type="Proteomes" id="UP001217500"/>
    </source>
</evidence>
<dbReference type="GO" id="GO:0006352">
    <property type="term" value="P:DNA-templated transcription initiation"/>
    <property type="evidence" value="ECO:0007669"/>
    <property type="project" value="InterPro"/>
</dbReference>
<protein>
    <submittedName>
        <fullName evidence="8">RNA polymerase sigma factor</fullName>
    </submittedName>
</protein>
<dbReference type="EMBL" id="CP116805">
    <property type="protein sequence ID" value="WCL53204.1"/>
    <property type="molecule type" value="Genomic_DNA"/>
</dbReference>
<dbReference type="PANTHER" id="PTHR43133">
    <property type="entry name" value="RNA POLYMERASE ECF-TYPE SIGMA FACTO"/>
    <property type="match status" value="1"/>
</dbReference>
<dbReference type="RefSeq" id="WP_289502716.1">
    <property type="nucleotide sequence ID" value="NZ_CP116805.1"/>
</dbReference>
<evidence type="ECO:0000256" key="1">
    <source>
        <dbReference type="ARBA" id="ARBA00010641"/>
    </source>
</evidence>
<dbReference type="NCBIfam" id="TIGR02937">
    <property type="entry name" value="sigma70-ECF"/>
    <property type="match status" value="1"/>
</dbReference>
<organism evidence="8 9">
    <name type="scientific">Gimibacter soli</name>
    <dbReference type="NCBI Taxonomy" id="3024400"/>
    <lineage>
        <taxon>Bacteria</taxon>
        <taxon>Pseudomonadati</taxon>
        <taxon>Pseudomonadota</taxon>
        <taxon>Alphaproteobacteria</taxon>
        <taxon>Kordiimonadales</taxon>
        <taxon>Temperatibacteraceae</taxon>
        <taxon>Gimibacter</taxon>
    </lineage>
</organism>
<dbReference type="InterPro" id="IPR039425">
    <property type="entry name" value="RNA_pol_sigma-70-like"/>
</dbReference>
<dbReference type="PANTHER" id="PTHR43133:SF63">
    <property type="entry name" value="RNA POLYMERASE SIGMA FACTOR FECI-RELATED"/>
    <property type="match status" value="1"/>
</dbReference>
<dbReference type="Gene3D" id="1.10.1740.10">
    <property type="match status" value="1"/>
</dbReference>
<dbReference type="KEGG" id="gso:PH603_11725"/>
<evidence type="ECO:0000256" key="5">
    <source>
        <dbReference type="SAM" id="MobiDB-lite"/>
    </source>
</evidence>
<dbReference type="SUPFAM" id="SSF88659">
    <property type="entry name" value="Sigma3 and sigma4 domains of RNA polymerase sigma factors"/>
    <property type="match status" value="1"/>
</dbReference>
<comment type="similarity">
    <text evidence="1">Belongs to the sigma-70 factor family. ECF subfamily.</text>
</comment>
<dbReference type="InterPro" id="IPR013324">
    <property type="entry name" value="RNA_pol_sigma_r3/r4-like"/>
</dbReference>
<keyword evidence="2" id="KW-0805">Transcription regulation</keyword>
<evidence type="ECO:0000259" key="7">
    <source>
        <dbReference type="Pfam" id="PF08281"/>
    </source>
</evidence>
<dbReference type="Proteomes" id="UP001217500">
    <property type="component" value="Chromosome"/>
</dbReference>
<reference evidence="8" key="1">
    <citation type="submission" date="2023-01" db="EMBL/GenBank/DDBJ databases">
        <title>The genome sequence of Kordiimonadaceae bacterium 6D33.</title>
        <authorList>
            <person name="Liu Y."/>
        </authorList>
    </citation>
    <scope>NUCLEOTIDE SEQUENCE</scope>
    <source>
        <strain evidence="8">6D33</strain>
    </source>
</reference>
<dbReference type="InterPro" id="IPR014284">
    <property type="entry name" value="RNA_pol_sigma-70_dom"/>
</dbReference>
<accession>A0AAF0BJK0</accession>
<feature type="domain" description="RNA polymerase sigma-70 region 2" evidence="6">
    <location>
        <begin position="47"/>
        <end position="111"/>
    </location>
</feature>
<dbReference type="InterPro" id="IPR013249">
    <property type="entry name" value="RNA_pol_sigma70_r4_t2"/>
</dbReference>
<dbReference type="GO" id="GO:0016987">
    <property type="term" value="F:sigma factor activity"/>
    <property type="evidence" value="ECO:0007669"/>
    <property type="project" value="UniProtKB-KW"/>
</dbReference>
<keyword evidence="9" id="KW-1185">Reference proteome</keyword>
<dbReference type="Pfam" id="PF04542">
    <property type="entry name" value="Sigma70_r2"/>
    <property type="match status" value="1"/>
</dbReference>
<dbReference type="SUPFAM" id="SSF88946">
    <property type="entry name" value="Sigma2 domain of RNA polymerase sigma factors"/>
    <property type="match status" value="1"/>
</dbReference>
<feature type="domain" description="RNA polymerase sigma factor 70 region 4 type 2" evidence="7">
    <location>
        <begin position="150"/>
        <end position="202"/>
    </location>
</feature>
<dbReference type="CDD" id="cd06171">
    <property type="entry name" value="Sigma70_r4"/>
    <property type="match status" value="1"/>
</dbReference>
<proteinExistence type="inferred from homology"/>
<dbReference type="GO" id="GO:0003677">
    <property type="term" value="F:DNA binding"/>
    <property type="evidence" value="ECO:0007669"/>
    <property type="project" value="InterPro"/>
</dbReference>
<dbReference type="AlphaFoldDB" id="A0AAF0BJK0"/>
<dbReference type="Gene3D" id="1.10.10.10">
    <property type="entry name" value="Winged helix-like DNA-binding domain superfamily/Winged helix DNA-binding domain"/>
    <property type="match status" value="1"/>
</dbReference>
<keyword evidence="4" id="KW-0804">Transcription</keyword>
<dbReference type="Pfam" id="PF08281">
    <property type="entry name" value="Sigma70_r4_2"/>
    <property type="match status" value="1"/>
</dbReference>
<evidence type="ECO:0000313" key="8">
    <source>
        <dbReference type="EMBL" id="WCL53204.1"/>
    </source>
</evidence>